<dbReference type="PANTHER" id="PTHR47338:SF5">
    <property type="entry name" value="ZN(II)2CYS6 TRANSCRIPTION FACTOR (EUROFUNG)"/>
    <property type="match status" value="1"/>
</dbReference>
<keyword evidence="10" id="KW-1185">Reference proteome</keyword>
<dbReference type="OMA" id="IYAQAMS"/>
<dbReference type="InterPro" id="IPR001138">
    <property type="entry name" value="Zn2Cys6_DnaBD"/>
</dbReference>
<dbReference type="STRING" id="644358.A0A0C4E0J5"/>
<dbReference type="InterPro" id="IPR050815">
    <property type="entry name" value="TF_fung"/>
</dbReference>
<reference evidence="8" key="3">
    <citation type="submission" date="2011-03" db="EMBL/GenBank/DDBJ databases">
        <title>Annotation of Magnaporthe poae ATCC 64411.</title>
        <authorList>
            <person name="Ma L.-J."/>
            <person name="Dead R."/>
            <person name="Young S.K."/>
            <person name="Zeng Q."/>
            <person name="Gargeya S."/>
            <person name="Fitzgerald M."/>
            <person name="Haas B."/>
            <person name="Abouelleil A."/>
            <person name="Alvarado L."/>
            <person name="Arachchi H.M."/>
            <person name="Berlin A."/>
            <person name="Brown A."/>
            <person name="Chapman S.B."/>
            <person name="Chen Z."/>
            <person name="Dunbar C."/>
            <person name="Freedman E."/>
            <person name="Gearin G."/>
            <person name="Gellesch M."/>
            <person name="Goldberg J."/>
            <person name="Griggs A."/>
            <person name="Gujja S."/>
            <person name="Heiman D."/>
            <person name="Howarth C."/>
            <person name="Larson L."/>
            <person name="Lui A."/>
            <person name="MacDonald P.J.P."/>
            <person name="Mehta T."/>
            <person name="Montmayeur A."/>
            <person name="Murphy C."/>
            <person name="Neiman D."/>
            <person name="Pearson M."/>
            <person name="Priest M."/>
            <person name="Roberts A."/>
            <person name="Saif S."/>
            <person name="Shea T."/>
            <person name="Shenoy N."/>
            <person name="Sisk P."/>
            <person name="Stolte C."/>
            <person name="Sykes S."/>
            <person name="Yandava C."/>
            <person name="Wortman J."/>
            <person name="Nusbaum C."/>
            <person name="Birren B."/>
        </authorList>
    </citation>
    <scope>NUCLEOTIDE SEQUENCE</scope>
    <source>
        <strain evidence="8">ATCC 64411</strain>
    </source>
</reference>
<dbReference type="EnsemblFungi" id="MAPG_05872T0">
    <property type="protein sequence ID" value="MAPG_05872T0"/>
    <property type="gene ID" value="MAPG_05872"/>
</dbReference>
<dbReference type="InterPro" id="IPR007219">
    <property type="entry name" value="XnlR_reg_dom"/>
</dbReference>
<evidence type="ECO:0000256" key="6">
    <source>
        <dbReference type="SAM" id="MobiDB-lite"/>
    </source>
</evidence>
<keyword evidence="5" id="KW-0539">Nucleus</keyword>
<evidence type="ECO:0000256" key="4">
    <source>
        <dbReference type="ARBA" id="ARBA00023163"/>
    </source>
</evidence>
<keyword evidence="3" id="KW-0805">Transcription regulation</keyword>
<evidence type="ECO:0000259" key="7">
    <source>
        <dbReference type="PROSITE" id="PS50048"/>
    </source>
</evidence>
<feature type="region of interest" description="Disordered" evidence="6">
    <location>
        <begin position="50"/>
        <end position="87"/>
    </location>
</feature>
<proteinExistence type="predicted"/>
<evidence type="ECO:0000256" key="3">
    <source>
        <dbReference type="ARBA" id="ARBA00023015"/>
    </source>
</evidence>
<sequence>MRSKPSCQWCRNSKVKCSQYDGDKPCRLCVRAGRRRDECILEELPPRARHHNRHASRTNVRSPASYTRPAGSSPLPTTSARQQTPRETAAYSYRREPLFVDMPEHIVDEVVEIFSRNFPEMNFIHIPDFLYQLRTSDTRITVVKLAAIFALCARIHPSFPNRDDQKHGAGQAYAEFVELNMWPQNARRPSLDAVHCHLLIAQYEWGEGNGFSAWMHAGIATRMLQGLHAGSRLLPSAYEQGSEGTLSAEHVWKREIRRRTIWACFVMERTLSCGNDCPPSLDTTAMRTYLPATEDDFDLGLITSERLTYDQLVNQSVASSGRKFTMGDCYTVMIRSLDIFSRSCAWVARGGRRQASVLDKCPWEPESPWHQMKTELFQWRDMQHERLKYPQTPVGLYVHRRQAEWFAFLNLVYYLSVVILYRDYVPFVPACGPELQGPIDAPLLPREAPPDWWSDYTAVLFDAATQIARIVADAKAANMNLQTPIVGYSVFTAASMHVYLATFPWVDARSSKSLDAEDLLRQDLQYLQQFAQVWALGKSWLQVAQKTQELYRQVVSAGSYSQHKEDVLLLRTQIEQYGALSVSQDGNEYDSPGIEKEVVQAPTPTTTNPQTGPTSIPSHASPGLVMPSHNQLDQSIMGGEAERALQDHQMDNFINDWSLWGQDSLMGQPVDDYINLLDFPQRLG</sequence>
<dbReference type="CDD" id="cd12148">
    <property type="entry name" value="fungal_TF_MHR"/>
    <property type="match status" value="1"/>
</dbReference>
<dbReference type="EMBL" id="GL876970">
    <property type="protein sequence ID" value="KLU86864.1"/>
    <property type="molecule type" value="Genomic_DNA"/>
</dbReference>
<evidence type="ECO:0000313" key="10">
    <source>
        <dbReference type="Proteomes" id="UP000011715"/>
    </source>
</evidence>
<reference evidence="10" key="2">
    <citation type="submission" date="2010-05" db="EMBL/GenBank/DDBJ databases">
        <title>The genome sequence of Magnaporthe poae strain ATCC 64411.</title>
        <authorList>
            <person name="Ma L.-J."/>
            <person name="Dead R."/>
            <person name="Young S."/>
            <person name="Zeng Q."/>
            <person name="Koehrsen M."/>
            <person name="Alvarado L."/>
            <person name="Berlin A."/>
            <person name="Chapman S.B."/>
            <person name="Chen Z."/>
            <person name="Freedman E."/>
            <person name="Gellesch M."/>
            <person name="Goldberg J."/>
            <person name="Griggs A."/>
            <person name="Gujja S."/>
            <person name="Heilman E.R."/>
            <person name="Heiman D."/>
            <person name="Hepburn T."/>
            <person name="Howarth C."/>
            <person name="Jen D."/>
            <person name="Larson L."/>
            <person name="Mehta T."/>
            <person name="Neiman D."/>
            <person name="Pearson M."/>
            <person name="Roberts A."/>
            <person name="Saif S."/>
            <person name="Shea T."/>
            <person name="Shenoy N."/>
            <person name="Sisk P."/>
            <person name="Stolte C."/>
            <person name="Sykes S."/>
            <person name="Walk T."/>
            <person name="White J."/>
            <person name="Yandava C."/>
            <person name="Haas B."/>
            <person name="Nusbaum C."/>
            <person name="Birren B."/>
        </authorList>
    </citation>
    <scope>NUCLEOTIDE SEQUENCE [LARGE SCALE GENOMIC DNA]</scope>
    <source>
        <strain evidence="10">ATCC 64411 / 73-15</strain>
    </source>
</reference>
<evidence type="ECO:0000313" key="9">
    <source>
        <dbReference type="EnsemblFungi" id="MAPG_05872T0"/>
    </source>
</evidence>
<dbReference type="GO" id="GO:0006351">
    <property type="term" value="P:DNA-templated transcription"/>
    <property type="evidence" value="ECO:0007669"/>
    <property type="project" value="InterPro"/>
</dbReference>
<reference evidence="9" key="5">
    <citation type="submission" date="2015-06" db="UniProtKB">
        <authorList>
            <consortium name="EnsemblFungi"/>
        </authorList>
    </citation>
    <scope>IDENTIFICATION</scope>
    <source>
        <strain evidence="9">ATCC 64411</strain>
    </source>
</reference>
<evidence type="ECO:0000256" key="1">
    <source>
        <dbReference type="ARBA" id="ARBA00004123"/>
    </source>
</evidence>
<evidence type="ECO:0000256" key="2">
    <source>
        <dbReference type="ARBA" id="ARBA00022723"/>
    </source>
</evidence>
<dbReference type="PROSITE" id="PS50048">
    <property type="entry name" value="ZN2_CY6_FUNGAL_2"/>
    <property type="match status" value="1"/>
</dbReference>
<name>A0A0C4E0J5_MAGP6</name>
<dbReference type="GO" id="GO:0008270">
    <property type="term" value="F:zinc ion binding"/>
    <property type="evidence" value="ECO:0007669"/>
    <property type="project" value="InterPro"/>
</dbReference>
<dbReference type="Pfam" id="PF04082">
    <property type="entry name" value="Fungal_trans"/>
    <property type="match status" value="1"/>
</dbReference>
<protein>
    <recommendedName>
        <fullName evidence="7">Zn(2)-C6 fungal-type domain-containing protein</fullName>
    </recommendedName>
</protein>
<feature type="compositionally biased region" description="Polar residues" evidence="6">
    <location>
        <begin position="74"/>
        <end position="86"/>
    </location>
</feature>
<reference evidence="8" key="1">
    <citation type="submission" date="2010-05" db="EMBL/GenBank/DDBJ databases">
        <title>The Genome Sequence of Magnaporthe poae strain ATCC 64411.</title>
        <authorList>
            <consortium name="The Broad Institute Genome Sequencing Platform"/>
            <consortium name="Broad Institute Genome Sequencing Center for Infectious Disease"/>
            <person name="Ma L.-J."/>
            <person name="Dead R."/>
            <person name="Young S."/>
            <person name="Zeng Q."/>
            <person name="Koehrsen M."/>
            <person name="Alvarado L."/>
            <person name="Berlin A."/>
            <person name="Chapman S.B."/>
            <person name="Chen Z."/>
            <person name="Freedman E."/>
            <person name="Gellesch M."/>
            <person name="Goldberg J."/>
            <person name="Griggs A."/>
            <person name="Gujja S."/>
            <person name="Heilman E.R."/>
            <person name="Heiman D."/>
            <person name="Hepburn T."/>
            <person name="Howarth C."/>
            <person name="Jen D."/>
            <person name="Larson L."/>
            <person name="Mehta T."/>
            <person name="Neiman D."/>
            <person name="Pearson M."/>
            <person name="Roberts A."/>
            <person name="Saif S."/>
            <person name="Shea T."/>
            <person name="Shenoy N."/>
            <person name="Sisk P."/>
            <person name="Stolte C."/>
            <person name="Sykes S."/>
            <person name="Walk T."/>
            <person name="White J."/>
            <person name="Yandava C."/>
            <person name="Haas B."/>
            <person name="Nusbaum C."/>
            <person name="Birren B."/>
        </authorList>
    </citation>
    <scope>NUCLEOTIDE SEQUENCE</scope>
    <source>
        <strain evidence="8">ATCC 64411</strain>
    </source>
</reference>
<dbReference type="GO" id="GO:0005634">
    <property type="term" value="C:nucleus"/>
    <property type="evidence" value="ECO:0007669"/>
    <property type="project" value="UniProtKB-SubCell"/>
</dbReference>
<dbReference type="OrthoDB" id="3862662at2759"/>
<dbReference type="SMART" id="SM00906">
    <property type="entry name" value="Fungal_trans"/>
    <property type="match status" value="1"/>
</dbReference>
<dbReference type="GO" id="GO:0000981">
    <property type="term" value="F:DNA-binding transcription factor activity, RNA polymerase II-specific"/>
    <property type="evidence" value="ECO:0007669"/>
    <property type="project" value="InterPro"/>
</dbReference>
<keyword evidence="4" id="KW-0804">Transcription</keyword>
<evidence type="ECO:0000313" key="8">
    <source>
        <dbReference type="EMBL" id="KLU86864.1"/>
    </source>
</evidence>
<accession>A0A0C4E0J5</accession>
<dbReference type="eggNOG" id="ENOG502SIYB">
    <property type="taxonomic scope" value="Eukaryota"/>
</dbReference>
<reference evidence="9" key="4">
    <citation type="journal article" date="2015" name="G3 (Bethesda)">
        <title>Genome sequences of three phytopathogenic species of the Magnaporthaceae family of fungi.</title>
        <authorList>
            <person name="Okagaki L.H."/>
            <person name="Nunes C.C."/>
            <person name="Sailsbery J."/>
            <person name="Clay B."/>
            <person name="Brown D."/>
            <person name="John T."/>
            <person name="Oh Y."/>
            <person name="Young N."/>
            <person name="Fitzgerald M."/>
            <person name="Haas B.J."/>
            <person name="Zeng Q."/>
            <person name="Young S."/>
            <person name="Adiconis X."/>
            <person name="Fan L."/>
            <person name="Levin J.Z."/>
            <person name="Mitchell T.K."/>
            <person name="Okubara P.A."/>
            <person name="Farman M.L."/>
            <person name="Kohn L.M."/>
            <person name="Birren B."/>
            <person name="Ma L.-J."/>
            <person name="Dean R.A."/>
        </authorList>
    </citation>
    <scope>NUCLEOTIDE SEQUENCE</scope>
    <source>
        <strain evidence="9">ATCC 64411 / 73-15</strain>
    </source>
</reference>
<dbReference type="AlphaFoldDB" id="A0A0C4E0J5"/>
<evidence type="ECO:0000256" key="5">
    <source>
        <dbReference type="ARBA" id="ARBA00023242"/>
    </source>
</evidence>
<dbReference type="EMBL" id="ADBL01001401">
    <property type="status" value="NOT_ANNOTATED_CDS"/>
    <property type="molecule type" value="Genomic_DNA"/>
</dbReference>
<dbReference type="PANTHER" id="PTHR47338">
    <property type="entry name" value="ZN(II)2CYS6 TRANSCRIPTION FACTOR (EUROFUNG)-RELATED"/>
    <property type="match status" value="1"/>
</dbReference>
<keyword evidence="2" id="KW-0479">Metal-binding</keyword>
<dbReference type="GO" id="GO:0003677">
    <property type="term" value="F:DNA binding"/>
    <property type="evidence" value="ECO:0007669"/>
    <property type="project" value="InterPro"/>
</dbReference>
<organism evidence="9 10">
    <name type="scientific">Magnaporthiopsis poae (strain ATCC 64411 / 73-15)</name>
    <name type="common">Kentucky bluegrass fungus</name>
    <name type="synonym">Magnaporthe poae</name>
    <dbReference type="NCBI Taxonomy" id="644358"/>
    <lineage>
        <taxon>Eukaryota</taxon>
        <taxon>Fungi</taxon>
        <taxon>Dikarya</taxon>
        <taxon>Ascomycota</taxon>
        <taxon>Pezizomycotina</taxon>
        <taxon>Sordariomycetes</taxon>
        <taxon>Sordariomycetidae</taxon>
        <taxon>Magnaporthales</taxon>
        <taxon>Magnaporthaceae</taxon>
        <taxon>Magnaporthiopsis</taxon>
    </lineage>
</organism>
<comment type="subcellular location">
    <subcellularLocation>
        <location evidence="1">Nucleus</location>
    </subcellularLocation>
</comment>
<dbReference type="Proteomes" id="UP000011715">
    <property type="component" value="Unassembled WGS sequence"/>
</dbReference>
<feature type="domain" description="Zn(2)-C6 fungal-type" evidence="7">
    <location>
        <begin position="6"/>
        <end position="41"/>
    </location>
</feature>
<dbReference type="VEuPathDB" id="FungiDB:MAPG_05872"/>
<dbReference type="CDD" id="cd00067">
    <property type="entry name" value="GAL4"/>
    <property type="match status" value="1"/>
</dbReference>
<gene>
    <name evidence="8" type="ORF">MAPG_05872</name>
</gene>